<proteinExistence type="predicted"/>
<evidence type="ECO:0000313" key="1">
    <source>
        <dbReference type="EMBL" id="KAK1744937.1"/>
    </source>
</evidence>
<keyword evidence="2" id="KW-1185">Reference proteome</keyword>
<name>A0AAD8YGC4_9STRA</name>
<dbReference type="AlphaFoldDB" id="A0AAD8YGC4"/>
<organism evidence="1 2">
    <name type="scientific">Skeletonema marinoi</name>
    <dbReference type="NCBI Taxonomy" id="267567"/>
    <lineage>
        <taxon>Eukaryota</taxon>
        <taxon>Sar</taxon>
        <taxon>Stramenopiles</taxon>
        <taxon>Ochrophyta</taxon>
        <taxon>Bacillariophyta</taxon>
        <taxon>Coscinodiscophyceae</taxon>
        <taxon>Thalassiosirophycidae</taxon>
        <taxon>Thalassiosirales</taxon>
        <taxon>Skeletonemataceae</taxon>
        <taxon>Skeletonema</taxon>
        <taxon>Skeletonema marinoi-dohrnii complex</taxon>
    </lineage>
</organism>
<reference evidence="1" key="1">
    <citation type="submission" date="2023-06" db="EMBL/GenBank/DDBJ databases">
        <title>Survivors Of The Sea: Transcriptome response of Skeletonema marinoi to long-term dormancy.</title>
        <authorList>
            <person name="Pinder M.I.M."/>
            <person name="Kourtchenko O."/>
            <person name="Robertson E.K."/>
            <person name="Larsson T."/>
            <person name="Maumus F."/>
            <person name="Osuna-Cruz C.M."/>
            <person name="Vancaester E."/>
            <person name="Stenow R."/>
            <person name="Vandepoele K."/>
            <person name="Ploug H."/>
            <person name="Bruchert V."/>
            <person name="Godhe A."/>
            <person name="Topel M."/>
        </authorList>
    </citation>
    <scope>NUCLEOTIDE SEQUENCE</scope>
    <source>
        <strain evidence="1">R05AC</strain>
    </source>
</reference>
<evidence type="ECO:0000313" key="2">
    <source>
        <dbReference type="Proteomes" id="UP001224775"/>
    </source>
</evidence>
<accession>A0AAD8YGC4</accession>
<dbReference type="Proteomes" id="UP001224775">
    <property type="component" value="Unassembled WGS sequence"/>
</dbReference>
<comment type="caution">
    <text evidence="1">The sequence shown here is derived from an EMBL/GenBank/DDBJ whole genome shotgun (WGS) entry which is preliminary data.</text>
</comment>
<sequence length="71" mass="8137">MFGRFAKSAKSVMEESFLMITDKYPNVLKQKGVKGKHTNAATQRAIQMALNLVALIQEKRRNYLINRLLIV</sequence>
<protein>
    <submittedName>
        <fullName evidence="1">Uncharacterized protein</fullName>
    </submittedName>
</protein>
<dbReference type="EMBL" id="JATAAI010000006">
    <property type="protein sequence ID" value="KAK1744937.1"/>
    <property type="molecule type" value="Genomic_DNA"/>
</dbReference>
<gene>
    <name evidence="1" type="ORF">QTG54_004228</name>
</gene>